<dbReference type="InterPro" id="IPR001387">
    <property type="entry name" value="Cro/C1-type_HTH"/>
</dbReference>
<gene>
    <name evidence="2" type="ORF">A6770_11240</name>
</gene>
<evidence type="ECO:0000313" key="3">
    <source>
        <dbReference type="Proteomes" id="UP000252107"/>
    </source>
</evidence>
<dbReference type="SUPFAM" id="SSF47413">
    <property type="entry name" value="lambda repressor-like DNA-binding domains"/>
    <property type="match status" value="1"/>
</dbReference>
<organism evidence="2 3">
    <name type="scientific">Nostoc minutum NIES-26</name>
    <dbReference type="NCBI Taxonomy" id="1844469"/>
    <lineage>
        <taxon>Bacteria</taxon>
        <taxon>Bacillati</taxon>
        <taxon>Cyanobacteriota</taxon>
        <taxon>Cyanophyceae</taxon>
        <taxon>Nostocales</taxon>
        <taxon>Nostocaceae</taxon>
        <taxon>Nostoc</taxon>
    </lineage>
</organism>
<sequence>MAKKLSDVMAKLPPARRAKIESRAQELIAENMTLQDMRKARKLTQESMAELLGIRQDSVSRLEKRADLLLSTLRSYVKAMGGELKLVAEFPDRPPVIISALGELDDRASEIEIE</sequence>
<dbReference type="Pfam" id="PF13744">
    <property type="entry name" value="HTH_37"/>
    <property type="match status" value="1"/>
</dbReference>
<reference evidence="2" key="1">
    <citation type="submission" date="2016-04" db="EMBL/GenBank/DDBJ databases">
        <authorList>
            <person name="Tabuchi Yagui T.R."/>
        </authorList>
    </citation>
    <scope>NUCLEOTIDE SEQUENCE [LARGE SCALE GENOMIC DNA]</scope>
    <source>
        <strain evidence="2">NIES-26</strain>
    </source>
</reference>
<keyword evidence="3" id="KW-1185">Reference proteome</keyword>
<dbReference type="GO" id="GO:0003677">
    <property type="term" value="F:DNA binding"/>
    <property type="evidence" value="ECO:0007669"/>
    <property type="project" value="InterPro"/>
</dbReference>
<name>A0A367RSV2_9NOSO</name>
<dbReference type="InterPro" id="IPR010982">
    <property type="entry name" value="Lambda_DNA-bd_dom_sf"/>
</dbReference>
<evidence type="ECO:0000313" key="2">
    <source>
        <dbReference type="EMBL" id="RCJ39657.1"/>
    </source>
</evidence>
<dbReference type="EMBL" id="LXQD01000065">
    <property type="protein sequence ID" value="RCJ39657.1"/>
    <property type="molecule type" value="Genomic_DNA"/>
</dbReference>
<proteinExistence type="predicted"/>
<feature type="domain" description="HTH cro/C1-type" evidence="1">
    <location>
        <begin position="34"/>
        <end position="87"/>
    </location>
</feature>
<accession>A0A367RSV2</accession>
<protein>
    <submittedName>
        <fullName evidence="2">Transcriptional regulator</fullName>
    </submittedName>
</protein>
<evidence type="ECO:0000259" key="1">
    <source>
        <dbReference type="PROSITE" id="PS50943"/>
    </source>
</evidence>
<dbReference type="InterPro" id="IPR039554">
    <property type="entry name" value="HigA2-like_HTH"/>
</dbReference>
<dbReference type="AlphaFoldDB" id="A0A367RSV2"/>
<dbReference type="CDD" id="cd00093">
    <property type="entry name" value="HTH_XRE"/>
    <property type="match status" value="1"/>
</dbReference>
<dbReference type="Gene3D" id="1.10.260.40">
    <property type="entry name" value="lambda repressor-like DNA-binding domains"/>
    <property type="match status" value="1"/>
</dbReference>
<dbReference type="PROSITE" id="PS50943">
    <property type="entry name" value="HTH_CROC1"/>
    <property type="match status" value="1"/>
</dbReference>
<dbReference type="SMART" id="SM00530">
    <property type="entry name" value="HTH_XRE"/>
    <property type="match status" value="1"/>
</dbReference>
<dbReference type="Proteomes" id="UP000252107">
    <property type="component" value="Unassembled WGS sequence"/>
</dbReference>
<comment type="caution">
    <text evidence="2">The sequence shown here is derived from an EMBL/GenBank/DDBJ whole genome shotgun (WGS) entry which is preliminary data.</text>
</comment>